<dbReference type="SMART" id="SM00338">
    <property type="entry name" value="BRLZ"/>
    <property type="match status" value="1"/>
</dbReference>
<dbReference type="InterPro" id="IPR050936">
    <property type="entry name" value="AP-1-like"/>
</dbReference>
<keyword evidence="3" id="KW-0175">Coiled coil</keyword>
<dbReference type="Proteomes" id="UP000326799">
    <property type="component" value="Unassembled WGS sequence"/>
</dbReference>
<keyword evidence="2" id="KW-0539">Nucleus</keyword>
<evidence type="ECO:0000313" key="7">
    <source>
        <dbReference type="Proteomes" id="UP000326799"/>
    </source>
</evidence>
<dbReference type="GO" id="GO:0090575">
    <property type="term" value="C:RNA polymerase II transcription regulator complex"/>
    <property type="evidence" value="ECO:0007669"/>
    <property type="project" value="TreeGrafter"/>
</dbReference>
<feature type="coiled-coil region" evidence="3">
    <location>
        <begin position="119"/>
        <end position="153"/>
    </location>
</feature>
<reference evidence="6 7" key="1">
    <citation type="submission" date="2019-04" db="EMBL/GenBank/DDBJ databases">
        <title>Fungal friends and foes A comparative genomics study of 23 Aspergillus species from section Flavi.</title>
        <authorList>
            <consortium name="DOE Joint Genome Institute"/>
            <person name="Kjaerbolling I."/>
            <person name="Vesth T.C."/>
            <person name="Frisvad J.C."/>
            <person name="Nybo J.L."/>
            <person name="Theobald S."/>
            <person name="Kildgaard S."/>
            <person name="Petersen T.I."/>
            <person name="Kuo A."/>
            <person name="Sato A."/>
            <person name="Lyhne E.K."/>
            <person name="Kogle M.E."/>
            <person name="Wiebenga A."/>
            <person name="Kun R.S."/>
            <person name="Lubbers R.J."/>
            <person name="Makela M.R."/>
            <person name="Barry K."/>
            <person name="Chovatia M."/>
            <person name="Clum A."/>
            <person name="Daum C."/>
            <person name="Haridas S."/>
            <person name="He G."/>
            <person name="LaButti K."/>
            <person name="Lipzen A."/>
            <person name="Mondo S."/>
            <person name="Pangilinan J."/>
            <person name="Riley R."/>
            <person name="Salamov A."/>
            <person name="Simmons B.A."/>
            <person name="Magnuson J.K."/>
            <person name="Henrissat B."/>
            <person name="Mortensen U.H."/>
            <person name="Larsen T.O."/>
            <person name="De vries R.P."/>
            <person name="Grigoriev I.V."/>
            <person name="Machida M."/>
            <person name="Baker S.E."/>
            <person name="Andersen M.R."/>
        </authorList>
    </citation>
    <scope>NUCLEOTIDE SEQUENCE [LARGE SCALE GENOMIC DNA]</scope>
    <source>
        <strain evidence="6 7">CBS 126849</strain>
    </source>
</reference>
<dbReference type="GO" id="GO:0000976">
    <property type="term" value="F:transcription cis-regulatory region binding"/>
    <property type="evidence" value="ECO:0007669"/>
    <property type="project" value="InterPro"/>
</dbReference>
<feature type="domain" description="BZIP" evidence="5">
    <location>
        <begin position="101"/>
        <end position="157"/>
    </location>
</feature>
<gene>
    <name evidence="6" type="ORF">BDV33DRAFT_100050</name>
</gene>
<dbReference type="GO" id="GO:0001228">
    <property type="term" value="F:DNA-binding transcription activator activity, RNA polymerase II-specific"/>
    <property type="evidence" value="ECO:0007669"/>
    <property type="project" value="TreeGrafter"/>
</dbReference>
<dbReference type="PANTHER" id="PTHR40621:SF6">
    <property type="entry name" value="AP-1-LIKE TRANSCRIPTION FACTOR YAP1-RELATED"/>
    <property type="match status" value="1"/>
</dbReference>
<dbReference type="EMBL" id="ML733431">
    <property type="protein sequence ID" value="KAB8220136.1"/>
    <property type="molecule type" value="Genomic_DNA"/>
</dbReference>
<feature type="region of interest" description="Disordered" evidence="4">
    <location>
        <begin position="1"/>
        <end position="27"/>
    </location>
</feature>
<evidence type="ECO:0000256" key="3">
    <source>
        <dbReference type="SAM" id="Coils"/>
    </source>
</evidence>
<comment type="subcellular location">
    <subcellularLocation>
        <location evidence="1">Nucleus</location>
    </subcellularLocation>
</comment>
<dbReference type="Gene3D" id="1.20.5.170">
    <property type="match status" value="1"/>
</dbReference>
<dbReference type="PROSITE" id="PS50217">
    <property type="entry name" value="BZIP"/>
    <property type="match status" value="1"/>
</dbReference>
<organism evidence="6 7">
    <name type="scientific">Aspergillus novoparasiticus</name>
    <dbReference type="NCBI Taxonomy" id="986946"/>
    <lineage>
        <taxon>Eukaryota</taxon>
        <taxon>Fungi</taxon>
        <taxon>Dikarya</taxon>
        <taxon>Ascomycota</taxon>
        <taxon>Pezizomycotina</taxon>
        <taxon>Eurotiomycetes</taxon>
        <taxon>Eurotiomycetidae</taxon>
        <taxon>Eurotiales</taxon>
        <taxon>Aspergillaceae</taxon>
        <taxon>Aspergillus</taxon>
        <taxon>Aspergillus subgen. Circumdati</taxon>
    </lineage>
</organism>
<proteinExistence type="predicted"/>
<evidence type="ECO:0000256" key="4">
    <source>
        <dbReference type="SAM" id="MobiDB-lite"/>
    </source>
</evidence>
<evidence type="ECO:0000256" key="2">
    <source>
        <dbReference type="ARBA" id="ARBA00023242"/>
    </source>
</evidence>
<dbReference type="PROSITE" id="PS00036">
    <property type="entry name" value="BZIP_BASIC"/>
    <property type="match status" value="1"/>
</dbReference>
<keyword evidence="7" id="KW-1185">Reference proteome</keyword>
<dbReference type="Pfam" id="PF00170">
    <property type="entry name" value="bZIP_1"/>
    <property type="match status" value="1"/>
</dbReference>
<evidence type="ECO:0000256" key="1">
    <source>
        <dbReference type="ARBA" id="ARBA00004123"/>
    </source>
</evidence>
<evidence type="ECO:0000313" key="6">
    <source>
        <dbReference type="EMBL" id="KAB8220136.1"/>
    </source>
</evidence>
<dbReference type="InterPro" id="IPR046347">
    <property type="entry name" value="bZIP_sf"/>
</dbReference>
<sequence length="276" mass="31136">MSYAPINIGSASEERSFADSSNPAQIPDPFFSWVRLVRNAFERDELPGELPAHGPSQWDLNISDMVVYNTGSLGGLEVPEKANAIENPTGDRWPVSNGSNDEDSAKRKEKNRLAQKAFRQRKELYIKTLERKVNELESQSTVLQEENRRLQAELAALLPTEKTSGHSVLSDKLLSEEVSDDSGSHLCDAEGGETRLIRISRDARTRLVDARDTCQLIQTVWELIQANRLFDEREVDLGHVYERLAEIARVDRGDFTLEDGVRRILEEGPPHDRSLL</sequence>
<dbReference type="InterPro" id="IPR004827">
    <property type="entry name" value="bZIP"/>
</dbReference>
<accession>A0A5N6ERA6</accession>
<dbReference type="SUPFAM" id="SSF57959">
    <property type="entry name" value="Leucine zipper domain"/>
    <property type="match status" value="1"/>
</dbReference>
<dbReference type="CDD" id="cd14688">
    <property type="entry name" value="bZIP_YAP"/>
    <property type="match status" value="1"/>
</dbReference>
<evidence type="ECO:0000259" key="5">
    <source>
        <dbReference type="PROSITE" id="PS50217"/>
    </source>
</evidence>
<dbReference type="PANTHER" id="PTHR40621">
    <property type="entry name" value="TRANSCRIPTION FACTOR KAPC-RELATED"/>
    <property type="match status" value="1"/>
</dbReference>
<name>A0A5N6ERA6_9EURO</name>
<protein>
    <recommendedName>
        <fullName evidence="5">BZIP domain-containing protein</fullName>
    </recommendedName>
</protein>
<feature type="region of interest" description="Disordered" evidence="4">
    <location>
        <begin position="85"/>
        <end position="112"/>
    </location>
</feature>
<dbReference type="AlphaFoldDB" id="A0A5N6ERA6"/>